<dbReference type="RefSeq" id="XP_790362.2">
    <property type="nucleotide sequence ID" value="XM_785269.5"/>
</dbReference>
<name>A0A7M7RD21_STRPU</name>
<dbReference type="PANTHER" id="PTHR16222">
    <property type="entry name" value="ADP-RIBOSYLGLYCOHYDROLASE"/>
    <property type="match status" value="1"/>
</dbReference>
<keyword evidence="2" id="KW-0812">Transmembrane</keyword>
<proteinExistence type="predicted"/>
<feature type="compositionally biased region" description="Polar residues" evidence="1">
    <location>
        <begin position="70"/>
        <end position="79"/>
    </location>
</feature>
<dbReference type="SUPFAM" id="SSF101478">
    <property type="entry name" value="ADP-ribosylglycohydrolase"/>
    <property type="match status" value="1"/>
</dbReference>
<dbReference type="AlphaFoldDB" id="A0A7M7RD21"/>
<protein>
    <recommendedName>
        <fullName evidence="5">ADP-ribosylglycohydrolase</fullName>
    </recommendedName>
</protein>
<dbReference type="PANTHER" id="PTHR16222:SF34">
    <property type="entry name" value="ADP-RIBOSYLGLYCOHYDROLASE"/>
    <property type="match status" value="1"/>
</dbReference>
<evidence type="ECO:0000313" key="3">
    <source>
        <dbReference type="EnsemblMetazoa" id="XP_790362"/>
    </source>
</evidence>
<dbReference type="GeneID" id="585441"/>
<dbReference type="Gene3D" id="1.10.4080.10">
    <property type="entry name" value="ADP-ribosylation/Crystallin J1"/>
    <property type="match status" value="1"/>
</dbReference>
<dbReference type="EnsemblMetazoa" id="XM_785269">
    <property type="protein sequence ID" value="XP_790362"/>
    <property type="gene ID" value="LOC585441"/>
</dbReference>
<feature type="region of interest" description="Disordered" evidence="1">
    <location>
        <begin position="52"/>
        <end position="79"/>
    </location>
</feature>
<dbReference type="InterPro" id="IPR005502">
    <property type="entry name" value="Ribosyl_crysJ1"/>
</dbReference>
<feature type="compositionally biased region" description="Polar residues" evidence="1">
    <location>
        <begin position="52"/>
        <end position="61"/>
    </location>
</feature>
<keyword evidence="2" id="KW-1133">Transmembrane helix</keyword>
<reference evidence="4" key="1">
    <citation type="submission" date="2015-02" db="EMBL/GenBank/DDBJ databases">
        <title>Genome sequencing for Strongylocentrotus purpuratus.</title>
        <authorList>
            <person name="Murali S."/>
            <person name="Liu Y."/>
            <person name="Vee V."/>
            <person name="English A."/>
            <person name="Wang M."/>
            <person name="Skinner E."/>
            <person name="Han Y."/>
            <person name="Muzny D.M."/>
            <person name="Worley K.C."/>
            <person name="Gibbs R.A."/>
        </authorList>
    </citation>
    <scope>NUCLEOTIDE SEQUENCE</scope>
</reference>
<accession>A0A7M7RD21</accession>
<dbReference type="Pfam" id="PF03747">
    <property type="entry name" value="ADP_ribosyl_GH"/>
    <property type="match status" value="1"/>
</dbReference>
<dbReference type="InterPro" id="IPR036705">
    <property type="entry name" value="Ribosyl_crysJ1_sf"/>
</dbReference>
<evidence type="ECO:0000313" key="4">
    <source>
        <dbReference type="Proteomes" id="UP000007110"/>
    </source>
</evidence>
<reference evidence="3" key="2">
    <citation type="submission" date="2021-01" db="UniProtKB">
        <authorList>
            <consortium name="EnsemblMetazoa"/>
        </authorList>
    </citation>
    <scope>IDENTIFICATION</scope>
</reference>
<feature type="transmembrane region" description="Helical" evidence="2">
    <location>
        <begin position="26"/>
        <end position="44"/>
    </location>
</feature>
<keyword evidence="4" id="KW-1185">Reference proteome</keyword>
<sequence length="467" mass="52249">MLLKTITRKGTLLLQGLYHHTRHQRLVPGVTLVATASIFSWFVVTNLQPRIQDQPPNSPVHTSPEKSTQHSDSTMPHTNNKMREDALYGMFIGDSLSMPVHWYYDTDNIKRDFNGWLTGFEAPRKRHPTSILTISAVGGAGRSTFSGKQKSVIGDIILHGKLQYWTKNDRSVHYHQGMAAGDNTLNNHCALRAAIQASKDPDASYDAVLSSIMTDYVHFMTTPNTHNDTYAESYHREFFKSWDKNGSPTQPEEVMSYVEKRVKDLENKHLDHNIDGIGALVHPIPLIIQYADKPVDEAAKQAVKLTRMTHASVNLDPFVDVYARTLHGILNGESLREKINEALTSPPIGNVRLPKLFEEYSKKARKYEKGSEKRLEIYQSAVSQMGLACYIKGSMVSMFFLAYEFHDDFEGGMLANTNCGGENCNRGSALGALLGAEAARIGKTIPERFKSGLNILKPGIQSVVDKW</sequence>
<evidence type="ECO:0008006" key="5">
    <source>
        <dbReference type="Google" id="ProtNLM"/>
    </source>
</evidence>
<evidence type="ECO:0000256" key="2">
    <source>
        <dbReference type="SAM" id="Phobius"/>
    </source>
</evidence>
<evidence type="ECO:0000256" key="1">
    <source>
        <dbReference type="SAM" id="MobiDB-lite"/>
    </source>
</evidence>
<dbReference type="InterPro" id="IPR050792">
    <property type="entry name" value="ADP-ribosylglycohydrolase"/>
</dbReference>
<organism evidence="3 4">
    <name type="scientific">Strongylocentrotus purpuratus</name>
    <name type="common">Purple sea urchin</name>
    <dbReference type="NCBI Taxonomy" id="7668"/>
    <lineage>
        <taxon>Eukaryota</taxon>
        <taxon>Metazoa</taxon>
        <taxon>Echinodermata</taxon>
        <taxon>Eleutherozoa</taxon>
        <taxon>Echinozoa</taxon>
        <taxon>Echinoidea</taxon>
        <taxon>Euechinoidea</taxon>
        <taxon>Echinacea</taxon>
        <taxon>Camarodonta</taxon>
        <taxon>Echinidea</taxon>
        <taxon>Strongylocentrotidae</taxon>
        <taxon>Strongylocentrotus</taxon>
    </lineage>
</organism>
<dbReference type="Proteomes" id="UP000007110">
    <property type="component" value="Unassembled WGS sequence"/>
</dbReference>
<keyword evidence="2" id="KW-0472">Membrane</keyword>